<keyword evidence="5" id="KW-0029">Amino-acid transport</keyword>
<dbReference type="PROSITE" id="PS50893">
    <property type="entry name" value="ABC_TRANSPORTER_2"/>
    <property type="match status" value="1"/>
</dbReference>
<keyword evidence="8" id="KW-1185">Reference proteome</keyword>
<evidence type="ECO:0000256" key="2">
    <source>
        <dbReference type="ARBA" id="ARBA00022448"/>
    </source>
</evidence>
<organism evidence="7 8">
    <name type="scientific">Metabacillus indicus</name>
    <name type="common">Bacillus indicus</name>
    <dbReference type="NCBI Taxonomy" id="246786"/>
    <lineage>
        <taxon>Bacteria</taxon>
        <taxon>Bacillati</taxon>
        <taxon>Bacillota</taxon>
        <taxon>Bacilli</taxon>
        <taxon>Bacillales</taxon>
        <taxon>Bacillaceae</taxon>
        <taxon>Metabacillus</taxon>
    </lineage>
</organism>
<evidence type="ECO:0000313" key="8">
    <source>
        <dbReference type="Proteomes" id="UP000028549"/>
    </source>
</evidence>
<proteinExistence type="inferred from homology"/>
<keyword evidence="3" id="KW-0547">Nucleotide-binding</keyword>
<dbReference type="EMBL" id="JNVC02000001">
    <property type="protein sequence ID" value="KEZ54080.1"/>
    <property type="molecule type" value="Genomic_DNA"/>
</dbReference>
<evidence type="ECO:0000256" key="4">
    <source>
        <dbReference type="ARBA" id="ARBA00022840"/>
    </source>
</evidence>
<evidence type="ECO:0000256" key="3">
    <source>
        <dbReference type="ARBA" id="ARBA00022741"/>
    </source>
</evidence>
<protein>
    <submittedName>
        <fullName evidence="7">Leucine/isoleucine/valine transporter ATP-binding subunit</fullName>
    </submittedName>
</protein>
<dbReference type="Proteomes" id="UP000028549">
    <property type="component" value="Unassembled WGS sequence"/>
</dbReference>
<keyword evidence="4 7" id="KW-0067">ATP-binding</keyword>
<dbReference type="GO" id="GO:0015807">
    <property type="term" value="P:L-amino acid transport"/>
    <property type="evidence" value="ECO:0007669"/>
    <property type="project" value="TreeGrafter"/>
</dbReference>
<dbReference type="AlphaFoldDB" id="A0A084H3B8"/>
<dbReference type="InterPro" id="IPR052156">
    <property type="entry name" value="BCAA_Transport_ATP-bd_LivF"/>
</dbReference>
<gene>
    <name evidence="7" type="primary">livF</name>
    <name evidence="7" type="ORF">GS18_0203915</name>
</gene>
<dbReference type="InterPro" id="IPR003439">
    <property type="entry name" value="ABC_transporter-like_ATP-bd"/>
</dbReference>
<dbReference type="PROSITE" id="PS00211">
    <property type="entry name" value="ABC_TRANSPORTER_1"/>
    <property type="match status" value="1"/>
</dbReference>
<dbReference type="SUPFAM" id="SSF52540">
    <property type="entry name" value="P-loop containing nucleoside triphosphate hydrolases"/>
    <property type="match status" value="1"/>
</dbReference>
<evidence type="ECO:0000256" key="5">
    <source>
        <dbReference type="ARBA" id="ARBA00022970"/>
    </source>
</evidence>
<dbReference type="GO" id="GO:0005524">
    <property type="term" value="F:ATP binding"/>
    <property type="evidence" value="ECO:0007669"/>
    <property type="project" value="UniProtKB-KW"/>
</dbReference>
<dbReference type="SMART" id="SM00382">
    <property type="entry name" value="AAA"/>
    <property type="match status" value="1"/>
</dbReference>
<evidence type="ECO:0000256" key="1">
    <source>
        <dbReference type="ARBA" id="ARBA00005417"/>
    </source>
</evidence>
<dbReference type="OrthoDB" id="9776369at2"/>
<evidence type="ECO:0000259" key="6">
    <source>
        <dbReference type="PROSITE" id="PS50893"/>
    </source>
</evidence>
<comment type="similarity">
    <text evidence="1">Belongs to the ABC transporter superfamily.</text>
</comment>
<sequence>MLKLQHIDVFYGRFQALKNVSMEIEQGELVTILGANGAGKSTLFHTLSGLNKVSSGDILFEDRKIHNMAPYKLVRAGIVQCAEGRKLFSEMSVFENLKMGSYTRRSDKKAVQKQLDDIYALFPILFEKRKDAAGSLSGGQQQMLAIGRALMAKPKILMLDEPSLGLAPLIVDQMFKVIQEIHKHGTTVLLAEQNAHAALSISTRGYVMENGQIVMQGTKKELFDNDEVKRAYIGA</sequence>
<dbReference type="InterPro" id="IPR027417">
    <property type="entry name" value="P-loop_NTPase"/>
</dbReference>
<evidence type="ECO:0000313" key="7">
    <source>
        <dbReference type="EMBL" id="KEZ54080.1"/>
    </source>
</evidence>
<dbReference type="GO" id="GO:0015658">
    <property type="term" value="F:branched-chain amino acid transmembrane transporter activity"/>
    <property type="evidence" value="ECO:0007669"/>
    <property type="project" value="TreeGrafter"/>
</dbReference>
<dbReference type="Gene3D" id="3.40.50.300">
    <property type="entry name" value="P-loop containing nucleotide triphosphate hydrolases"/>
    <property type="match status" value="1"/>
</dbReference>
<keyword evidence="2" id="KW-0813">Transport</keyword>
<name>A0A084H3B8_METID</name>
<dbReference type="InterPro" id="IPR017871">
    <property type="entry name" value="ABC_transporter-like_CS"/>
</dbReference>
<dbReference type="Pfam" id="PF00005">
    <property type="entry name" value="ABC_tran"/>
    <property type="match status" value="1"/>
</dbReference>
<dbReference type="STRING" id="246786.GS18_0203915"/>
<accession>A0A084H3B8</accession>
<dbReference type="PANTHER" id="PTHR43820:SF4">
    <property type="entry name" value="HIGH-AFFINITY BRANCHED-CHAIN AMINO ACID TRANSPORT ATP-BINDING PROTEIN LIVF"/>
    <property type="match status" value="1"/>
</dbReference>
<comment type="caution">
    <text evidence="7">The sequence shown here is derived from an EMBL/GenBank/DDBJ whole genome shotgun (WGS) entry which is preliminary data.</text>
</comment>
<feature type="domain" description="ABC transporter" evidence="6">
    <location>
        <begin position="2"/>
        <end position="235"/>
    </location>
</feature>
<dbReference type="GO" id="GO:0016887">
    <property type="term" value="F:ATP hydrolysis activity"/>
    <property type="evidence" value="ECO:0007669"/>
    <property type="project" value="InterPro"/>
</dbReference>
<reference evidence="7 8" key="1">
    <citation type="journal article" date="2005" name="Int. J. Syst. Evol. Microbiol.">
        <title>Bacillus cibi sp. nov., isolated from jeotgal, a traditional Korean fermented seafood.</title>
        <authorList>
            <person name="Yoon J.H."/>
            <person name="Lee C.H."/>
            <person name="Oh T.K."/>
        </authorList>
    </citation>
    <scope>NUCLEOTIDE SEQUENCE [LARGE SCALE GENOMIC DNA]</scope>
    <source>
        <strain evidence="7 8">DSM 16189</strain>
    </source>
</reference>
<dbReference type="RefSeq" id="WP_029565552.1">
    <property type="nucleotide sequence ID" value="NZ_CANLZQ010000002.1"/>
</dbReference>
<dbReference type="InterPro" id="IPR003593">
    <property type="entry name" value="AAA+_ATPase"/>
</dbReference>
<dbReference type="CDD" id="cd03224">
    <property type="entry name" value="ABC_TM1139_LivF_branched"/>
    <property type="match status" value="1"/>
</dbReference>
<dbReference type="PANTHER" id="PTHR43820">
    <property type="entry name" value="HIGH-AFFINITY BRANCHED-CHAIN AMINO ACID TRANSPORT ATP-BINDING PROTEIN LIVF"/>
    <property type="match status" value="1"/>
</dbReference>